<keyword evidence="2" id="KW-1185">Reference proteome</keyword>
<reference evidence="1" key="1">
    <citation type="submission" date="2016-10" db="EMBL/GenBank/DDBJ databases">
        <authorList>
            <person name="Benchimol M."/>
            <person name="Almeida L.G."/>
            <person name="Vasconcelos A.T."/>
            <person name="Perreira-Neves A."/>
            <person name="Rosa I.A."/>
            <person name="Tasca T."/>
            <person name="Bogo M.R."/>
            <person name="de Souza W."/>
        </authorList>
    </citation>
    <scope>NUCLEOTIDE SEQUENCE [LARGE SCALE GENOMIC DNA]</scope>
    <source>
        <strain evidence="1">K</strain>
    </source>
</reference>
<protein>
    <submittedName>
        <fullName evidence="1">Uncharacterized protein</fullName>
    </submittedName>
</protein>
<dbReference type="RefSeq" id="XP_068363690.1">
    <property type="nucleotide sequence ID" value="XM_068501158.1"/>
</dbReference>
<comment type="caution">
    <text evidence="1">The sequence shown here is derived from an EMBL/GenBank/DDBJ whole genome shotgun (WGS) entry which is preliminary data.</text>
</comment>
<dbReference type="InterPro" id="IPR016024">
    <property type="entry name" value="ARM-type_fold"/>
</dbReference>
<proteinExistence type="predicted"/>
<dbReference type="AlphaFoldDB" id="A0A1J4KHN3"/>
<dbReference type="EMBL" id="MLAK01000607">
    <property type="protein sequence ID" value="OHT10554.1"/>
    <property type="molecule type" value="Genomic_DNA"/>
</dbReference>
<name>A0A1J4KHN3_9EUKA</name>
<dbReference type="InterPro" id="IPR011989">
    <property type="entry name" value="ARM-like"/>
</dbReference>
<evidence type="ECO:0000313" key="1">
    <source>
        <dbReference type="EMBL" id="OHT10554.1"/>
    </source>
</evidence>
<gene>
    <name evidence="1" type="ORF">TRFO_20037</name>
</gene>
<evidence type="ECO:0000313" key="2">
    <source>
        <dbReference type="Proteomes" id="UP000179807"/>
    </source>
</evidence>
<dbReference type="SUPFAM" id="SSF48371">
    <property type="entry name" value="ARM repeat"/>
    <property type="match status" value="1"/>
</dbReference>
<dbReference type="Gene3D" id="1.25.10.10">
    <property type="entry name" value="Leucine-rich Repeat Variant"/>
    <property type="match status" value="1"/>
</dbReference>
<dbReference type="VEuPathDB" id="TrichDB:TRFO_20037"/>
<dbReference type="GeneID" id="94835862"/>
<sequence>MINQEQNNFNILQDLTNTFTSQYSGTIKETRVLREPEEINSLFSQIPQNPYECITELCKISDAQKFPVSNESLNILMITFTNAIPELKIIIIRLLDNLLSNNDNSVVEFLSNPAFLSLFWNAFPEKNVTKILTKLVDKNPSIINLLAKQVDEQQLLNLMSEDNPNLESIMIFFSHVFSKSNVYLPIIEKFLLHAIKCAQLTDDDDLRYEALNAITKMCESFVEASNFTIASLPQLCVYNEEFIDNNFSVLELIISIVKKLQTYQMLLNDKILYFLTLCFNVPADTNDDSNLFFVLKLLTAVEDISPLGGNLPLIERLSIVIEKVNAKYDINENAVIALCRFIKYGIKQQVEDYLKIVNFSTIFEFADHDNELIQKSILEAIINIQNVSEQNGNDFITTFFVEEEKIQTLDNLSQSPNESIAHCANLIIEKISA</sequence>
<accession>A0A1J4KHN3</accession>
<organism evidence="1 2">
    <name type="scientific">Tritrichomonas foetus</name>
    <dbReference type="NCBI Taxonomy" id="1144522"/>
    <lineage>
        <taxon>Eukaryota</taxon>
        <taxon>Metamonada</taxon>
        <taxon>Parabasalia</taxon>
        <taxon>Tritrichomonadida</taxon>
        <taxon>Tritrichomonadidae</taxon>
        <taxon>Tritrichomonas</taxon>
    </lineage>
</organism>
<dbReference type="Proteomes" id="UP000179807">
    <property type="component" value="Unassembled WGS sequence"/>
</dbReference>